<keyword evidence="2" id="KW-0812">Transmembrane</keyword>
<organism evidence="3 4">
    <name type="scientific">Pararhodobacter aggregans</name>
    <dbReference type="NCBI Taxonomy" id="404875"/>
    <lineage>
        <taxon>Bacteria</taxon>
        <taxon>Pseudomonadati</taxon>
        <taxon>Pseudomonadota</taxon>
        <taxon>Alphaproteobacteria</taxon>
        <taxon>Rhodobacterales</taxon>
        <taxon>Paracoccaceae</taxon>
        <taxon>Pararhodobacter</taxon>
    </lineage>
</organism>
<feature type="region of interest" description="Disordered" evidence="1">
    <location>
        <begin position="190"/>
        <end position="254"/>
    </location>
</feature>
<keyword evidence="2" id="KW-1133">Transmembrane helix</keyword>
<sequence>MTLATPARVTTAPSHAQAAGRAPALWLFPAAAVCGLGLGLAALAALAPVPRVSPLPPVTARGIEAGSAPAVPEAGRDWAALFGRPPAAVPPALPQAPPAPPPEPAYDPADDFDPDLYVLRGLAVATDASEGFALIETPDGALVLRRGSVLPEGHEILEITAEGIVIDVFGEDVVIGFQEDRQSVDGAFHDADLRGRSEAPADRADGLPPEREGTFEASPLDSFDLPPGSGSRRPGFPASGPSGSFGRDMFGLSR</sequence>
<dbReference type="Proteomes" id="UP000244810">
    <property type="component" value="Unassembled WGS sequence"/>
</dbReference>
<evidence type="ECO:0008006" key="5">
    <source>
        <dbReference type="Google" id="ProtNLM"/>
    </source>
</evidence>
<dbReference type="AlphaFoldDB" id="A0A2T7UNF6"/>
<feature type="compositionally biased region" description="Basic and acidic residues" evidence="1">
    <location>
        <begin position="190"/>
        <end position="214"/>
    </location>
</feature>
<gene>
    <name evidence="3" type="ORF">DDE23_16505</name>
</gene>
<comment type="caution">
    <text evidence="3">The sequence shown here is derived from an EMBL/GenBank/DDBJ whole genome shotgun (WGS) entry which is preliminary data.</text>
</comment>
<evidence type="ECO:0000256" key="1">
    <source>
        <dbReference type="SAM" id="MobiDB-lite"/>
    </source>
</evidence>
<dbReference type="RefSeq" id="WP_107753104.1">
    <property type="nucleotide sequence ID" value="NZ_QBKF01000009.1"/>
</dbReference>
<feature type="transmembrane region" description="Helical" evidence="2">
    <location>
        <begin position="26"/>
        <end position="47"/>
    </location>
</feature>
<evidence type="ECO:0000256" key="2">
    <source>
        <dbReference type="SAM" id="Phobius"/>
    </source>
</evidence>
<keyword evidence="4" id="KW-1185">Reference proteome</keyword>
<reference evidence="3 4" key="1">
    <citation type="journal article" date="2011" name="Syst. Appl. Microbiol.">
        <title>Defluviimonas denitrificans gen. nov., sp. nov., and Pararhodobacter aggregans gen. nov., sp. nov., non-phototrophic Rhodobacteraceae from the biofilter of a marine aquaculture.</title>
        <authorList>
            <person name="Foesel B.U."/>
            <person name="Drake H.L."/>
            <person name="Schramm A."/>
        </authorList>
    </citation>
    <scope>NUCLEOTIDE SEQUENCE [LARGE SCALE GENOMIC DNA]</scope>
    <source>
        <strain evidence="3 4">D1-19</strain>
    </source>
</reference>
<dbReference type="EMBL" id="QDDR01000009">
    <property type="protein sequence ID" value="PVE46250.1"/>
    <property type="molecule type" value="Genomic_DNA"/>
</dbReference>
<accession>A0A2T7UNF6</accession>
<evidence type="ECO:0000313" key="3">
    <source>
        <dbReference type="EMBL" id="PVE46250.1"/>
    </source>
</evidence>
<dbReference type="OrthoDB" id="9988653at2"/>
<name>A0A2T7UNF6_9RHOB</name>
<protein>
    <recommendedName>
        <fullName evidence="5">Type II secretion system protein GspC N-terminal domain-containing protein</fullName>
    </recommendedName>
</protein>
<proteinExistence type="predicted"/>
<evidence type="ECO:0000313" key="4">
    <source>
        <dbReference type="Proteomes" id="UP000244810"/>
    </source>
</evidence>
<feature type="compositionally biased region" description="Low complexity" evidence="1">
    <location>
        <begin position="226"/>
        <end position="247"/>
    </location>
</feature>
<keyword evidence="2" id="KW-0472">Membrane</keyword>